<dbReference type="InterPro" id="IPR021254">
    <property type="entry name" value="DUF2806"/>
</dbReference>
<reference evidence="1 2" key="1">
    <citation type="submission" date="2016-10" db="EMBL/GenBank/DDBJ databases">
        <authorList>
            <person name="de Groot N.N."/>
        </authorList>
    </citation>
    <scope>NUCLEOTIDE SEQUENCE [LARGE SCALE GENOMIC DNA]</scope>
    <source>
        <strain evidence="1 2">ATCC 700224</strain>
    </source>
</reference>
<dbReference type="Pfam" id="PF10987">
    <property type="entry name" value="DUF2806"/>
    <property type="match status" value="1"/>
</dbReference>
<evidence type="ECO:0000313" key="1">
    <source>
        <dbReference type="EMBL" id="SDE82246.1"/>
    </source>
</evidence>
<dbReference type="EMBL" id="FNAP01000013">
    <property type="protein sequence ID" value="SDE82246.1"/>
    <property type="molecule type" value="Genomic_DNA"/>
</dbReference>
<proteinExistence type="predicted"/>
<dbReference type="Proteomes" id="UP000199412">
    <property type="component" value="Unassembled WGS sequence"/>
</dbReference>
<dbReference type="AlphaFoldDB" id="A0A1G7G279"/>
<keyword evidence="2" id="KW-1185">Reference proteome</keyword>
<dbReference type="RefSeq" id="WP_176793779.1">
    <property type="nucleotide sequence ID" value="NZ_FNAP01000013.1"/>
</dbReference>
<evidence type="ECO:0000313" key="2">
    <source>
        <dbReference type="Proteomes" id="UP000199412"/>
    </source>
</evidence>
<protein>
    <submittedName>
        <fullName evidence="1">Uncharacterized protein</fullName>
    </submittedName>
</protein>
<accession>A0A1G7G279</accession>
<sequence length="268" mass="29344">MEPSDDEATNLPESLTDALDGLDGIPAPIKRSIFKALSSLITGCADVPAAWLEDKAARIRSRTRNHELIMAAAGRGAANKATSDPEIVDRALEYHANHLVASQINREAVAYHACEAMRLGFEGGQKNEKSAAVSHAEELDEDWLTQFNQVASIKSNEDIQLILGRILAGEVSRPGTFSPLTIQALSVLDQKTASLFDYICNCALVNSQGEVMVIYSSLGSDRCKSIKDDLILRLQTHGLVGQTGIYIVNPEQYSEKKEVQYGEECRFY</sequence>
<gene>
    <name evidence="1" type="ORF">SAMN05421720_11350</name>
</gene>
<dbReference type="STRING" id="69960.SAMN05421720_11350"/>
<name>A0A1G7G279_9PROT</name>
<organism evidence="1 2">
    <name type="scientific">Rhodospira trueperi</name>
    <dbReference type="NCBI Taxonomy" id="69960"/>
    <lineage>
        <taxon>Bacteria</taxon>
        <taxon>Pseudomonadati</taxon>
        <taxon>Pseudomonadota</taxon>
        <taxon>Alphaproteobacteria</taxon>
        <taxon>Rhodospirillales</taxon>
        <taxon>Rhodospirillaceae</taxon>
        <taxon>Rhodospira</taxon>
    </lineage>
</organism>